<protein>
    <submittedName>
        <fullName evidence="1">Uncharacterized protein</fullName>
    </submittedName>
</protein>
<organism evidence="1">
    <name type="scientific">Rhizophora mucronata</name>
    <name type="common">Asiatic mangrove</name>
    <dbReference type="NCBI Taxonomy" id="61149"/>
    <lineage>
        <taxon>Eukaryota</taxon>
        <taxon>Viridiplantae</taxon>
        <taxon>Streptophyta</taxon>
        <taxon>Embryophyta</taxon>
        <taxon>Tracheophyta</taxon>
        <taxon>Spermatophyta</taxon>
        <taxon>Magnoliopsida</taxon>
        <taxon>eudicotyledons</taxon>
        <taxon>Gunneridae</taxon>
        <taxon>Pentapetalae</taxon>
        <taxon>rosids</taxon>
        <taxon>fabids</taxon>
        <taxon>Malpighiales</taxon>
        <taxon>Rhizophoraceae</taxon>
        <taxon>Rhizophora</taxon>
    </lineage>
</organism>
<evidence type="ECO:0000313" key="1">
    <source>
        <dbReference type="EMBL" id="MBX41772.1"/>
    </source>
</evidence>
<name>A0A2P2NGZ2_RHIMU</name>
<accession>A0A2P2NGZ2</accession>
<dbReference type="EMBL" id="GGEC01061288">
    <property type="protein sequence ID" value="MBX41772.1"/>
    <property type="molecule type" value="Transcribed_RNA"/>
</dbReference>
<reference evidence="1" key="1">
    <citation type="submission" date="2018-02" db="EMBL/GenBank/DDBJ databases">
        <title>Rhizophora mucronata_Transcriptome.</title>
        <authorList>
            <person name="Meera S.P."/>
            <person name="Sreeshan A."/>
            <person name="Augustine A."/>
        </authorList>
    </citation>
    <scope>NUCLEOTIDE SEQUENCE</scope>
    <source>
        <tissue evidence="1">Leaf</tissue>
    </source>
</reference>
<sequence length="41" mass="4906">MQHMLHKIVINESSFILGHKREKKWTFNSLKFREGGCMTEI</sequence>
<proteinExistence type="predicted"/>
<dbReference type="AlphaFoldDB" id="A0A2P2NGZ2"/>